<dbReference type="RefSeq" id="WP_244612697.1">
    <property type="nucleotide sequence ID" value="NZ_CABFPH010000032.1"/>
</dbReference>
<feature type="chain" id="PRO_5021448418" evidence="1">
    <location>
        <begin position="32"/>
        <end position="155"/>
    </location>
</feature>
<accession>A0A509EEX6</accession>
<reference evidence="2 3" key="1">
    <citation type="submission" date="2019-06" db="EMBL/GenBank/DDBJ databases">
        <authorList>
            <person name="Rodrigo-Torres L."/>
            <person name="Arahal R. D."/>
            <person name="Lucena T."/>
        </authorList>
    </citation>
    <scope>NUCLEOTIDE SEQUENCE [LARGE SCALE GENOMIC DNA]</scope>
    <source>
        <strain evidence="2 3">SB0023/3</strain>
    </source>
</reference>
<evidence type="ECO:0000256" key="1">
    <source>
        <dbReference type="SAM" id="SignalP"/>
    </source>
</evidence>
<dbReference type="Proteomes" id="UP000410984">
    <property type="component" value="Unassembled WGS sequence"/>
</dbReference>
<evidence type="ECO:0000313" key="3">
    <source>
        <dbReference type="Proteomes" id="UP000410984"/>
    </source>
</evidence>
<keyword evidence="1" id="KW-0732">Signal</keyword>
<protein>
    <submittedName>
        <fullName evidence="2">Uncharacterized protein</fullName>
    </submittedName>
</protein>
<feature type="signal peptide" evidence="1">
    <location>
        <begin position="1"/>
        <end position="31"/>
    </location>
</feature>
<evidence type="ECO:0000313" key="2">
    <source>
        <dbReference type="EMBL" id="VUD71999.1"/>
    </source>
</evidence>
<dbReference type="EMBL" id="CABFPH010000032">
    <property type="protein sequence ID" value="VUD71999.1"/>
    <property type="molecule type" value="Genomic_DNA"/>
</dbReference>
<gene>
    <name evidence="2" type="ORF">MET9862_02592</name>
</gene>
<sequence length="155" mass="16596">MTYRRHRARLAVATLTVAVSWGAAWSTAAEAGCLRRVYNRSAYVLVASRDGGPPVTLLPGRSVPLRLERPGRLSLSAYCAVPGSGSRPVAEASFDYEAVLDRCFMRFGERHLRPEFGGGFLGRQGTAPFTVNNPAQGDVVLGPFTADCPVLSRGG</sequence>
<name>A0A509EEX6_9HYPH</name>
<keyword evidence="3" id="KW-1185">Reference proteome</keyword>
<proteinExistence type="predicted"/>
<organism evidence="2 3">
    <name type="scientific">Methylobacterium symbioticum</name>
    <dbReference type="NCBI Taxonomy" id="2584084"/>
    <lineage>
        <taxon>Bacteria</taxon>
        <taxon>Pseudomonadati</taxon>
        <taxon>Pseudomonadota</taxon>
        <taxon>Alphaproteobacteria</taxon>
        <taxon>Hyphomicrobiales</taxon>
        <taxon>Methylobacteriaceae</taxon>
        <taxon>Methylobacterium</taxon>
    </lineage>
</organism>
<dbReference type="AlphaFoldDB" id="A0A509EEX6"/>